<name>A0A0N4TXQ2_BRUPA</name>
<dbReference type="EMBL" id="UZAD01013431">
    <property type="protein sequence ID" value="VDN94871.1"/>
    <property type="molecule type" value="Genomic_DNA"/>
</dbReference>
<dbReference type="Pfam" id="PF03166">
    <property type="entry name" value="MH2"/>
    <property type="match status" value="1"/>
</dbReference>
<sequence length="273" mass="31249">MNDRCASSRMEVARLPGIGYTSSNGNKDIRVLSSNATNSTEQWYTVEQFEKEHVIEILEKLEYGDLDDEIWGKIILMEKCKCLAKAYLRKTTVIIDGSSDEYDGITLGFNYFQNNDYNKDKNNIRHKIGDGVIIKIDRNGNIKAMARDLAPVIVQGWHDPVSKCIPDQLISQEGHLKTIKDRLKGITDQQRVEKIFDMRLFNLAMEHELKQLEPNIPELLLKTCTRIALVKDAGKNALKTPCWFMIINLVALDVLRSKLPILSNKYLLLRIII</sequence>
<feature type="domain" description="MH2" evidence="1">
    <location>
        <begin position="71"/>
        <end position="273"/>
    </location>
</feature>
<dbReference type="Proteomes" id="UP000278627">
    <property type="component" value="Unassembled WGS sequence"/>
</dbReference>
<gene>
    <name evidence="2" type="ORF">BPAG_LOCUS13686</name>
</gene>
<dbReference type="GO" id="GO:0009791">
    <property type="term" value="P:post-embryonic development"/>
    <property type="evidence" value="ECO:0007669"/>
    <property type="project" value="UniProtKB-ARBA"/>
</dbReference>
<evidence type="ECO:0000313" key="3">
    <source>
        <dbReference type="Proteomes" id="UP000278627"/>
    </source>
</evidence>
<evidence type="ECO:0000259" key="1">
    <source>
        <dbReference type="PROSITE" id="PS51076"/>
    </source>
</evidence>
<dbReference type="InterPro" id="IPR008984">
    <property type="entry name" value="SMAD_FHA_dom_sf"/>
</dbReference>
<dbReference type="SMART" id="SM00524">
    <property type="entry name" value="DWB"/>
    <property type="match status" value="1"/>
</dbReference>
<dbReference type="SUPFAM" id="SSF49879">
    <property type="entry name" value="SMAD/FHA domain"/>
    <property type="match status" value="1"/>
</dbReference>
<dbReference type="GO" id="GO:0051239">
    <property type="term" value="P:regulation of multicellular organismal process"/>
    <property type="evidence" value="ECO:0007669"/>
    <property type="project" value="UniProtKB-ARBA"/>
</dbReference>
<dbReference type="InterPro" id="IPR001132">
    <property type="entry name" value="SMAD_dom_Dwarfin-type"/>
</dbReference>
<evidence type="ECO:0000313" key="4">
    <source>
        <dbReference type="WBParaSite" id="BPAG_0001375801-mRNA-1"/>
    </source>
</evidence>
<organism evidence="4">
    <name type="scientific">Brugia pahangi</name>
    <name type="common">Filarial nematode worm</name>
    <dbReference type="NCBI Taxonomy" id="6280"/>
    <lineage>
        <taxon>Eukaryota</taxon>
        <taxon>Metazoa</taxon>
        <taxon>Ecdysozoa</taxon>
        <taxon>Nematoda</taxon>
        <taxon>Chromadorea</taxon>
        <taxon>Rhabditida</taxon>
        <taxon>Spirurina</taxon>
        <taxon>Spiruromorpha</taxon>
        <taxon>Filarioidea</taxon>
        <taxon>Onchocercidae</taxon>
        <taxon>Brugia</taxon>
    </lineage>
</organism>
<dbReference type="PROSITE" id="PS51076">
    <property type="entry name" value="MH2"/>
    <property type="match status" value="1"/>
</dbReference>
<dbReference type="PANTHER" id="PTHR22742">
    <property type="entry name" value="EXPANSION, ISOFORM A-RELATED"/>
    <property type="match status" value="1"/>
</dbReference>
<accession>A0A0N4TXQ2</accession>
<dbReference type="AlphaFoldDB" id="A0A0N4TXQ2"/>
<dbReference type="InterPro" id="IPR017855">
    <property type="entry name" value="SMAD-like_dom_sf"/>
</dbReference>
<dbReference type="Gene3D" id="2.60.200.10">
    <property type="match status" value="1"/>
</dbReference>
<dbReference type="WBParaSite" id="BPAG_0001375801-mRNA-1">
    <property type="protein sequence ID" value="BPAG_0001375801-mRNA-1"/>
    <property type="gene ID" value="BPAG_0001375801"/>
</dbReference>
<dbReference type="GO" id="GO:0050793">
    <property type="term" value="P:regulation of developmental process"/>
    <property type="evidence" value="ECO:0007669"/>
    <property type="project" value="UniProtKB-ARBA"/>
</dbReference>
<reference evidence="2 3" key="2">
    <citation type="submission" date="2018-11" db="EMBL/GenBank/DDBJ databases">
        <authorList>
            <consortium name="Pathogen Informatics"/>
        </authorList>
    </citation>
    <scope>NUCLEOTIDE SEQUENCE [LARGE SCALE GENOMIC DNA]</scope>
</reference>
<reference evidence="4" key="1">
    <citation type="submission" date="2017-02" db="UniProtKB">
        <authorList>
            <consortium name="WormBaseParasite"/>
        </authorList>
    </citation>
    <scope>IDENTIFICATION</scope>
</reference>
<evidence type="ECO:0000313" key="2">
    <source>
        <dbReference type="EMBL" id="VDN94871.1"/>
    </source>
</evidence>
<dbReference type="PANTHER" id="PTHR22742:SF2">
    <property type="entry name" value="EXPANSION, ISOFORM A-RELATED"/>
    <property type="match status" value="1"/>
</dbReference>
<keyword evidence="3" id="KW-1185">Reference proteome</keyword>
<dbReference type="GO" id="GO:0006355">
    <property type="term" value="P:regulation of DNA-templated transcription"/>
    <property type="evidence" value="ECO:0007669"/>
    <property type="project" value="InterPro"/>
</dbReference>
<protein>
    <submittedName>
        <fullName evidence="4">MH2 domain-containing protein</fullName>
    </submittedName>
</protein>
<proteinExistence type="predicted"/>